<gene>
    <name evidence="2" type="ORF">OB69_00815</name>
</gene>
<evidence type="ECO:0000313" key="3">
    <source>
        <dbReference type="Proteomes" id="UP000036908"/>
    </source>
</evidence>
<sequence length="414" mass="46836">MKYLPTIILSTLLYYTVNLQAQNSIGFGLENGANRVSLSFKNESNLMIVPIKINEQGPFNFILDTGSESGMIFDKLIIGENNLVNARTIPIYAADGNKVTDLWVANDIRINFAGVHGKDQSMLVLQSNFVDIENVLGVEAHGILGSEIFNRFVVNIDYSERRINLSHPEDFKRPKKYKRIPITLENFRPYVNVNVKQKGEKPITVKLLIDTGASSALFLDAESNEDIILPERTLDHTIGRGLAGVIKGKIGRVKKVKLGKYKFKKVLTSYPEGWGLSKPNVETSREDVRYGTIGADILSKFHVIFNYHEGYMYLKPNSNFRERFQFNTVGMNVMAFGDRLNEYYINDIIPGSPAEKAGLEIGDEVIAMNNNPAFFYKLDEVVSVLKRTPGERLKLIIRRNGELMQINLKHKRLL</sequence>
<dbReference type="Gene3D" id="2.40.70.10">
    <property type="entry name" value="Acid Proteases"/>
    <property type="match status" value="2"/>
</dbReference>
<dbReference type="EMBL" id="JSVA01000001">
    <property type="protein sequence ID" value="KOF04630.1"/>
    <property type="molecule type" value="Genomic_DNA"/>
</dbReference>
<dbReference type="Proteomes" id="UP000036908">
    <property type="component" value="Unassembled WGS sequence"/>
</dbReference>
<dbReference type="PATRIC" id="fig|1566026.4.peg.174"/>
<dbReference type="Pfam" id="PF17820">
    <property type="entry name" value="PDZ_6"/>
    <property type="match status" value="1"/>
</dbReference>
<accession>A0A0L8AQW8</accession>
<dbReference type="InterPro" id="IPR036034">
    <property type="entry name" value="PDZ_sf"/>
</dbReference>
<feature type="domain" description="PDZ" evidence="1">
    <location>
        <begin position="311"/>
        <end position="400"/>
    </location>
</feature>
<dbReference type="Pfam" id="PF13650">
    <property type="entry name" value="Asp_protease_2"/>
    <property type="match status" value="2"/>
</dbReference>
<keyword evidence="3" id="KW-1185">Reference proteome</keyword>
<dbReference type="OrthoDB" id="3521766at2"/>
<dbReference type="SUPFAM" id="SSF50156">
    <property type="entry name" value="PDZ domain-like"/>
    <property type="match status" value="1"/>
</dbReference>
<dbReference type="InterPro" id="IPR001478">
    <property type="entry name" value="PDZ"/>
</dbReference>
<evidence type="ECO:0000259" key="1">
    <source>
        <dbReference type="PROSITE" id="PS50106"/>
    </source>
</evidence>
<name>A0A0L8AQW8_9BACT</name>
<dbReference type="Gene3D" id="2.30.42.10">
    <property type="match status" value="1"/>
</dbReference>
<organism evidence="2 3">
    <name type="scientific">Roseivirga seohaensis subsp. aquiponti</name>
    <dbReference type="NCBI Taxonomy" id="1566026"/>
    <lineage>
        <taxon>Bacteria</taxon>
        <taxon>Pseudomonadati</taxon>
        <taxon>Bacteroidota</taxon>
        <taxon>Cytophagia</taxon>
        <taxon>Cytophagales</taxon>
        <taxon>Roseivirgaceae</taxon>
        <taxon>Roseivirga</taxon>
    </lineage>
</organism>
<proteinExistence type="predicted"/>
<reference evidence="3" key="1">
    <citation type="submission" date="2014-11" db="EMBL/GenBank/DDBJ databases">
        <title>Genome sequencing of Roseivirga sp. D-25.</title>
        <authorList>
            <person name="Selvaratnam C."/>
            <person name="Thevarajoo S."/>
            <person name="Goh K.M."/>
            <person name="Eee R."/>
            <person name="Chan K.-G."/>
            <person name="Chong C.S."/>
        </authorList>
    </citation>
    <scope>NUCLEOTIDE SEQUENCE [LARGE SCALE GENOMIC DNA]</scope>
    <source>
        <strain evidence="3">D-25</strain>
    </source>
</reference>
<dbReference type="PROSITE" id="PS50106">
    <property type="entry name" value="PDZ"/>
    <property type="match status" value="1"/>
</dbReference>
<dbReference type="RefSeq" id="WP_053221787.1">
    <property type="nucleotide sequence ID" value="NZ_JSVA01000001.1"/>
</dbReference>
<comment type="caution">
    <text evidence="2">The sequence shown here is derived from an EMBL/GenBank/DDBJ whole genome shotgun (WGS) entry which is preliminary data.</text>
</comment>
<dbReference type="SMART" id="SM00228">
    <property type="entry name" value="PDZ"/>
    <property type="match status" value="1"/>
</dbReference>
<dbReference type="AlphaFoldDB" id="A0A0L8AQW8"/>
<dbReference type="InterPro" id="IPR021109">
    <property type="entry name" value="Peptidase_aspartic_dom_sf"/>
</dbReference>
<dbReference type="InterPro" id="IPR041489">
    <property type="entry name" value="PDZ_6"/>
</dbReference>
<evidence type="ECO:0000313" key="2">
    <source>
        <dbReference type="EMBL" id="KOF04630.1"/>
    </source>
</evidence>
<protein>
    <recommendedName>
        <fullName evidence="1">PDZ domain-containing protein</fullName>
    </recommendedName>
</protein>